<organism evidence="1 2">
    <name type="scientific">Spiromyces aspiralis</name>
    <dbReference type="NCBI Taxonomy" id="68401"/>
    <lineage>
        <taxon>Eukaryota</taxon>
        <taxon>Fungi</taxon>
        <taxon>Fungi incertae sedis</taxon>
        <taxon>Zoopagomycota</taxon>
        <taxon>Kickxellomycotina</taxon>
        <taxon>Kickxellomycetes</taxon>
        <taxon>Kickxellales</taxon>
        <taxon>Kickxellaceae</taxon>
        <taxon>Spiromyces</taxon>
    </lineage>
</organism>
<accession>A0ACC1HFX4</accession>
<dbReference type="Proteomes" id="UP001145114">
    <property type="component" value="Unassembled WGS sequence"/>
</dbReference>
<comment type="caution">
    <text evidence="1">The sequence shown here is derived from an EMBL/GenBank/DDBJ whole genome shotgun (WGS) entry which is preliminary data.</text>
</comment>
<protein>
    <submittedName>
        <fullName evidence="1">Enhancer of polycomb-like protein 1</fullName>
    </submittedName>
</protein>
<reference evidence="1" key="1">
    <citation type="submission" date="2022-06" db="EMBL/GenBank/DDBJ databases">
        <title>Phylogenomic reconstructions and comparative analyses of Kickxellomycotina fungi.</title>
        <authorList>
            <person name="Reynolds N.K."/>
            <person name="Stajich J.E."/>
            <person name="Barry K."/>
            <person name="Grigoriev I.V."/>
            <person name="Crous P."/>
            <person name="Smith M.E."/>
        </authorList>
    </citation>
    <scope>NUCLEOTIDE SEQUENCE</scope>
    <source>
        <strain evidence="1">RSA 2271</strain>
    </source>
</reference>
<dbReference type="EMBL" id="JAMZIH010006361">
    <property type="protein sequence ID" value="KAJ1674003.1"/>
    <property type="molecule type" value="Genomic_DNA"/>
</dbReference>
<keyword evidence="2" id="KW-1185">Reference proteome</keyword>
<name>A0ACC1HFX4_9FUNG</name>
<gene>
    <name evidence="1" type="primary">EPL1</name>
    <name evidence="1" type="ORF">EV182_004157</name>
</gene>
<feature type="non-terminal residue" evidence="1">
    <location>
        <position position="581"/>
    </location>
</feature>
<evidence type="ECO:0000313" key="1">
    <source>
        <dbReference type="EMBL" id="KAJ1674003.1"/>
    </source>
</evidence>
<sequence>MGNVQRFRARKVDLRRHMPVYRASELPDLENEDSNRTVDIETGVEKDEEAEHHLQAVISASQAAANGQATKSRLYIPTPSTTKALDDYDRLYPKLFQQPKSLIRTVALYEDIKDNDYCMDEEDEAWLATHNKACAQGALPPATTNTTNTTTTDSSAEPNVPFSQRPLSKSEFEDAMGQLEFLTKHMVFSSEKDIPTLKTLTAYAKERDVEILSNVSVVFDWWKQRKVKREFHQIMPQLLFEDISKTTIDPYVCFRRREVRHGRKTRRADQRSLEHLNRLRLNLLSVAQLLGFCIERETKKSELYAHESTLLAHRSKIISLRRRLGLTEQPFSDLFTLPATQTPSVTSVRRRHTPAQQQLLLDVQPGTVNGAGARNRADSTARRQRQHPGPQSPQPHRVPAIVIPSIPKSLDVSLYSAPQHLLDMVARVQSKVRKYQQDLRDHVDGTFTFKLPSQPSGRQTAQFWSPNVLRFDSQRLQGMSASPQGARNLAFRLRRSPNGWIYLDRRRVLPLCTTPPPQPQLPLSLTALDSDKMQTSSFPELLSRLELYRMGMLTAEDRERLRSLSATSKCPQSLYPDDIPR</sequence>
<evidence type="ECO:0000313" key="2">
    <source>
        <dbReference type="Proteomes" id="UP001145114"/>
    </source>
</evidence>
<proteinExistence type="predicted"/>